<dbReference type="OrthoDB" id="2580091at2759"/>
<dbReference type="Proteomes" id="UP000693970">
    <property type="component" value="Unassembled WGS sequence"/>
</dbReference>
<evidence type="ECO:0000259" key="1">
    <source>
        <dbReference type="PROSITE" id="PS51819"/>
    </source>
</evidence>
<proteinExistence type="predicted"/>
<keyword evidence="3" id="KW-1185">Reference proteome</keyword>
<dbReference type="PROSITE" id="PS51819">
    <property type="entry name" value="VOC"/>
    <property type="match status" value="1"/>
</dbReference>
<reference evidence="2" key="1">
    <citation type="journal article" date="2021" name="Sci. Rep.">
        <title>Diploid genomic architecture of Nitzschia inconspicua, an elite biomass production diatom.</title>
        <authorList>
            <person name="Oliver A."/>
            <person name="Podell S."/>
            <person name="Pinowska A."/>
            <person name="Traller J.C."/>
            <person name="Smith S.R."/>
            <person name="McClure R."/>
            <person name="Beliaev A."/>
            <person name="Bohutskyi P."/>
            <person name="Hill E.A."/>
            <person name="Rabines A."/>
            <person name="Zheng H."/>
            <person name="Allen L.Z."/>
            <person name="Kuo A."/>
            <person name="Grigoriev I.V."/>
            <person name="Allen A.E."/>
            <person name="Hazlebeck D."/>
            <person name="Allen E.E."/>
        </authorList>
    </citation>
    <scope>NUCLEOTIDE SEQUENCE</scope>
    <source>
        <strain evidence="2">Hildebrandi</strain>
    </source>
</reference>
<evidence type="ECO:0000313" key="3">
    <source>
        <dbReference type="Proteomes" id="UP000693970"/>
    </source>
</evidence>
<comment type="caution">
    <text evidence="2">The sequence shown here is derived from an EMBL/GenBank/DDBJ whole genome shotgun (WGS) entry which is preliminary data.</text>
</comment>
<dbReference type="PANTHER" id="PTHR39434">
    <property type="match status" value="1"/>
</dbReference>
<protein>
    <submittedName>
        <fullName evidence="2">Glyoxalase/bleomycin resistance protein/dioxygenase</fullName>
    </submittedName>
</protein>
<feature type="domain" description="VOC" evidence="1">
    <location>
        <begin position="102"/>
        <end position="229"/>
    </location>
</feature>
<dbReference type="AlphaFoldDB" id="A0A9K3LHX7"/>
<dbReference type="InterPro" id="IPR004360">
    <property type="entry name" value="Glyas_Fos-R_dOase_dom"/>
</dbReference>
<organism evidence="2 3">
    <name type="scientific">Nitzschia inconspicua</name>
    <dbReference type="NCBI Taxonomy" id="303405"/>
    <lineage>
        <taxon>Eukaryota</taxon>
        <taxon>Sar</taxon>
        <taxon>Stramenopiles</taxon>
        <taxon>Ochrophyta</taxon>
        <taxon>Bacillariophyta</taxon>
        <taxon>Bacillariophyceae</taxon>
        <taxon>Bacillariophycidae</taxon>
        <taxon>Bacillariales</taxon>
        <taxon>Bacillariaceae</taxon>
        <taxon>Nitzschia</taxon>
    </lineage>
</organism>
<dbReference type="Pfam" id="PF00903">
    <property type="entry name" value="Glyoxalase"/>
    <property type="match status" value="1"/>
</dbReference>
<dbReference type="InterPro" id="IPR037523">
    <property type="entry name" value="VOC_core"/>
</dbReference>
<gene>
    <name evidence="2" type="ORF">IV203_025670</name>
</gene>
<sequence length="244" mass="27023">MFRVISSVTDLTSIVGKCRGRWYTRAFLLSCRTSSCNSNSNNNNNVIGTTTTTTTTTTGPVISPSSMALYSTTVRCNSSSSSSSSRGNTTEYVTLSEPAPGTPFHYAFPVHSLEAAKEFYGTILGCQEGRSSEKWQDYSLHGHQIVCHWVGNDYRCIDYYNPVDGDEVPVPHTGLALTVDEFHTLAERLKSHGITFIIEPHLRFAGQPGEQYTMFFKDPSGNNLEFKAMTKPENLFAKYNVPSN</sequence>
<dbReference type="PANTHER" id="PTHR39434:SF1">
    <property type="entry name" value="VOC DOMAIN-CONTAINING PROTEIN"/>
    <property type="match status" value="1"/>
</dbReference>
<reference evidence="2" key="2">
    <citation type="submission" date="2021-04" db="EMBL/GenBank/DDBJ databases">
        <authorList>
            <person name="Podell S."/>
        </authorList>
    </citation>
    <scope>NUCLEOTIDE SEQUENCE</scope>
    <source>
        <strain evidence="2">Hildebrandi</strain>
    </source>
</reference>
<evidence type="ECO:0000313" key="2">
    <source>
        <dbReference type="EMBL" id="KAG7362004.1"/>
    </source>
</evidence>
<accession>A0A9K3LHX7</accession>
<dbReference type="CDD" id="cd08357">
    <property type="entry name" value="VOC_like"/>
    <property type="match status" value="1"/>
</dbReference>
<dbReference type="EMBL" id="JAGRRH010000012">
    <property type="protein sequence ID" value="KAG7362004.1"/>
    <property type="molecule type" value="Genomic_DNA"/>
</dbReference>
<name>A0A9K3LHX7_9STRA</name>